<dbReference type="EMBL" id="OX465077">
    <property type="protein sequence ID" value="CAI9268149.1"/>
    <property type="molecule type" value="Genomic_DNA"/>
</dbReference>
<sequence length="346" mass="38078">MVPSLQFSTLPCVTSFYGSSSRSYHLKPRLEKASVAFALCNLLNLSSLSFFDFITIFRLWCVLKFGLNRSYLTKSCKPVPMDIDLSTSVDVNNCHGLYIHTPESTQNLSVDKLGNNVTQFLNIQDDKDVVPGSKPPHGKYEKYFSNPTFICSIESTLSPGASVEAITVNEPTPCDNLKSVHPTCSHPPSLPTAWKPVSAMKGSREKRGVTPPQKLTVKWAPDVYDPVPTSVSHTVTNRNNKPQRQTKKNTKSKQKNGNKSSRGSGSKYKDKKQGRKRGGDSSTAGFKLPEQEEEAVGDGDYGLPPPAAMEFHVGNPDQFCGTGFLNRYDANQVCVGGLVKFYISEK</sequence>
<keyword evidence="3" id="KW-1185">Reference proteome</keyword>
<protein>
    <submittedName>
        <fullName evidence="2">Uncharacterized protein</fullName>
    </submittedName>
</protein>
<proteinExistence type="predicted"/>
<dbReference type="PANTHER" id="PTHR34952:SF2">
    <property type="entry name" value="OS05G0113500 PROTEIN"/>
    <property type="match status" value="1"/>
</dbReference>
<organism evidence="2 3">
    <name type="scientific">Lactuca saligna</name>
    <name type="common">Willowleaf lettuce</name>
    <dbReference type="NCBI Taxonomy" id="75948"/>
    <lineage>
        <taxon>Eukaryota</taxon>
        <taxon>Viridiplantae</taxon>
        <taxon>Streptophyta</taxon>
        <taxon>Embryophyta</taxon>
        <taxon>Tracheophyta</taxon>
        <taxon>Spermatophyta</taxon>
        <taxon>Magnoliopsida</taxon>
        <taxon>eudicotyledons</taxon>
        <taxon>Gunneridae</taxon>
        <taxon>Pentapetalae</taxon>
        <taxon>asterids</taxon>
        <taxon>campanulids</taxon>
        <taxon>Asterales</taxon>
        <taxon>Asteraceae</taxon>
        <taxon>Cichorioideae</taxon>
        <taxon>Cichorieae</taxon>
        <taxon>Lactucinae</taxon>
        <taxon>Lactuca</taxon>
    </lineage>
</organism>
<reference evidence="2" key="1">
    <citation type="submission" date="2023-04" db="EMBL/GenBank/DDBJ databases">
        <authorList>
            <person name="Vijverberg K."/>
            <person name="Xiong W."/>
            <person name="Schranz E."/>
        </authorList>
    </citation>
    <scope>NUCLEOTIDE SEQUENCE</scope>
</reference>
<dbReference type="Proteomes" id="UP001177003">
    <property type="component" value="Chromosome 1"/>
</dbReference>
<dbReference type="AlphaFoldDB" id="A0AA35VG75"/>
<evidence type="ECO:0000256" key="1">
    <source>
        <dbReference type="SAM" id="MobiDB-lite"/>
    </source>
</evidence>
<feature type="compositionally biased region" description="Basic residues" evidence="1">
    <location>
        <begin position="244"/>
        <end position="256"/>
    </location>
</feature>
<evidence type="ECO:0000313" key="3">
    <source>
        <dbReference type="Proteomes" id="UP001177003"/>
    </source>
</evidence>
<feature type="compositionally biased region" description="Polar residues" evidence="1">
    <location>
        <begin position="229"/>
        <end position="243"/>
    </location>
</feature>
<feature type="compositionally biased region" description="Low complexity" evidence="1">
    <location>
        <begin position="257"/>
        <end position="266"/>
    </location>
</feature>
<feature type="region of interest" description="Disordered" evidence="1">
    <location>
        <begin position="184"/>
        <end position="303"/>
    </location>
</feature>
<dbReference type="PANTHER" id="PTHR34952">
    <property type="entry name" value="OS05G0113500 PROTEIN"/>
    <property type="match status" value="1"/>
</dbReference>
<gene>
    <name evidence="2" type="ORF">LSALG_LOCUS8594</name>
</gene>
<evidence type="ECO:0000313" key="2">
    <source>
        <dbReference type="EMBL" id="CAI9268149.1"/>
    </source>
</evidence>
<name>A0AA35VG75_LACSI</name>
<accession>A0AA35VG75</accession>